<reference evidence="9" key="1">
    <citation type="submission" date="2016-11" db="EMBL/GenBank/DDBJ databases">
        <authorList>
            <person name="Varghese N."/>
            <person name="Submissions S."/>
        </authorList>
    </citation>
    <scope>NUCLEOTIDE SEQUENCE [LARGE SCALE GENOMIC DNA]</scope>
    <source>
        <strain evidence="9">DSM 28223</strain>
    </source>
</reference>
<feature type="transmembrane region" description="Helical" evidence="6">
    <location>
        <begin position="236"/>
        <end position="257"/>
    </location>
</feature>
<feature type="transmembrane region" description="Helical" evidence="6">
    <location>
        <begin position="37"/>
        <end position="57"/>
    </location>
</feature>
<evidence type="ECO:0000259" key="7">
    <source>
        <dbReference type="Pfam" id="PF00892"/>
    </source>
</evidence>
<dbReference type="Proteomes" id="UP000184211">
    <property type="component" value="Unassembled WGS sequence"/>
</dbReference>
<comment type="subcellular location">
    <subcellularLocation>
        <location evidence="1">Membrane</location>
        <topology evidence="1">Multi-pass membrane protein</topology>
    </subcellularLocation>
</comment>
<organism evidence="8 9">
    <name type="scientific">Cognatishimia maritima</name>
    <dbReference type="NCBI Taxonomy" id="870908"/>
    <lineage>
        <taxon>Bacteria</taxon>
        <taxon>Pseudomonadati</taxon>
        <taxon>Pseudomonadota</taxon>
        <taxon>Alphaproteobacteria</taxon>
        <taxon>Rhodobacterales</taxon>
        <taxon>Paracoccaceae</taxon>
        <taxon>Cognatishimia</taxon>
    </lineage>
</organism>
<proteinExistence type="inferred from homology"/>
<dbReference type="InterPro" id="IPR037185">
    <property type="entry name" value="EmrE-like"/>
</dbReference>
<feature type="transmembrane region" description="Helical" evidence="6">
    <location>
        <begin position="69"/>
        <end position="90"/>
    </location>
</feature>
<dbReference type="PANTHER" id="PTHR22911">
    <property type="entry name" value="ACYL-MALONYL CONDENSING ENZYME-RELATED"/>
    <property type="match status" value="1"/>
</dbReference>
<name>A0A1M5N5L9_9RHOB</name>
<dbReference type="RefSeq" id="WP_072792013.1">
    <property type="nucleotide sequence ID" value="NZ_FQWM01000002.1"/>
</dbReference>
<feature type="transmembrane region" description="Helical" evidence="6">
    <location>
        <begin position="206"/>
        <end position="229"/>
    </location>
</feature>
<dbReference type="Pfam" id="PF00892">
    <property type="entry name" value="EamA"/>
    <property type="match status" value="2"/>
</dbReference>
<keyword evidence="4 6" id="KW-1133">Transmembrane helix</keyword>
<feature type="transmembrane region" description="Helical" evidence="6">
    <location>
        <begin position="150"/>
        <end position="168"/>
    </location>
</feature>
<feature type="domain" description="EamA" evidence="7">
    <location>
        <begin position="149"/>
        <end position="279"/>
    </location>
</feature>
<evidence type="ECO:0000313" key="8">
    <source>
        <dbReference type="EMBL" id="SHG84459.1"/>
    </source>
</evidence>
<feature type="transmembrane region" description="Helical" evidence="6">
    <location>
        <begin position="96"/>
        <end position="114"/>
    </location>
</feature>
<evidence type="ECO:0000256" key="3">
    <source>
        <dbReference type="ARBA" id="ARBA00022692"/>
    </source>
</evidence>
<evidence type="ECO:0000256" key="1">
    <source>
        <dbReference type="ARBA" id="ARBA00004141"/>
    </source>
</evidence>
<evidence type="ECO:0000256" key="5">
    <source>
        <dbReference type="ARBA" id="ARBA00023136"/>
    </source>
</evidence>
<dbReference type="GO" id="GO:0016020">
    <property type="term" value="C:membrane"/>
    <property type="evidence" value="ECO:0007669"/>
    <property type="project" value="UniProtKB-SubCell"/>
</dbReference>
<comment type="similarity">
    <text evidence="2">Belongs to the drug/metabolite transporter (DMT) superfamily. 10 TMS drug/metabolite exporter (DME) (TC 2.A.7.3) family.</text>
</comment>
<accession>A0A1M5N5L9</accession>
<dbReference type="InterPro" id="IPR000620">
    <property type="entry name" value="EamA_dom"/>
</dbReference>
<evidence type="ECO:0000256" key="2">
    <source>
        <dbReference type="ARBA" id="ARBA00009853"/>
    </source>
</evidence>
<dbReference type="EMBL" id="FQWM01000002">
    <property type="protein sequence ID" value="SHG84459.1"/>
    <property type="molecule type" value="Genomic_DNA"/>
</dbReference>
<keyword evidence="9" id="KW-1185">Reference proteome</keyword>
<dbReference type="SUPFAM" id="SSF103481">
    <property type="entry name" value="Multidrug resistance efflux transporter EmrE"/>
    <property type="match status" value="2"/>
</dbReference>
<sequence length="321" mass="34527">MTQTNNTKAALLSLAAFSVYASHDVIVRYLGGIYAPMQVLFFASLLSFPLLTLMIIGRGKRTDLRPHHPWWVAARSISMVGGGTCGFYAFSVLPMTQVYAILFTVPLLITVMSIPMLGERVGVHRAAAVVLGLIGVLIVVRPGAEPLSLGHIAGFSAALFSAFQSVIARKIGNKESQVVMMLYPFLAILVTMGAALAFVYKPMPLIDFAAIGAVAVMGFFATFLLIGAYRAGEAAIVAPMQYSQIIWATIFGLIFFAETPDRQTLIGAGVIILSGVYIVLREALSGNSANTPVLRTRSRAIAPGAFRISQFLKLRNGHDEE</sequence>
<evidence type="ECO:0000256" key="6">
    <source>
        <dbReference type="SAM" id="Phobius"/>
    </source>
</evidence>
<dbReference type="OrthoDB" id="7818056at2"/>
<evidence type="ECO:0000313" key="9">
    <source>
        <dbReference type="Proteomes" id="UP000184211"/>
    </source>
</evidence>
<dbReference type="PANTHER" id="PTHR22911:SF6">
    <property type="entry name" value="SOLUTE CARRIER FAMILY 35 MEMBER G1"/>
    <property type="match status" value="1"/>
</dbReference>
<evidence type="ECO:0000256" key="4">
    <source>
        <dbReference type="ARBA" id="ARBA00022989"/>
    </source>
</evidence>
<feature type="domain" description="EamA" evidence="7">
    <location>
        <begin position="8"/>
        <end position="140"/>
    </location>
</feature>
<feature type="transmembrane region" description="Helical" evidence="6">
    <location>
        <begin position="180"/>
        <end position="200"/>
    </location>
</feature>
<gene>
    <name evidence="8" type="ORF">SAMN04488044_1419</name>
</gene>
<keyword evidence="3 6" id="KW-0812">Transmembrane</keyword>
<feature type="transmembrane region" description="Helical" evidence="6">
    <location>
        <begin position="126"/>
        <end position="144"/>
    </location>
</feature>
<feature type="transmembrane region" description="Helical" evidence="6">
    <location>
        <begin position="263"/>
        <end position="280"/>
    </location>
</feature>
<dbReference type="STRING" id="870908.SAMN04488044_1419"/>
<dbReference type="Gene3D" id="1.10.3730.20">
    <property type="match status" value="1"/>
</dbReference>
<dbReference type="AlphaFoldDB" id="A0A1M5N5L9"/>
<keyword evidence="5 6" id="KW-0472">Membrane</keyword>
<protein>
    <submittedName>
        <fullName evidence="8">Permease of the drug/metabolite transporter (DMT) superfamily</fullName>
    </submittedName>
</protein>